<keyword evidence="5 6" id="KW-0961">Cell wall biogenesis/degradation</keyword>
<dbReference type="RefSeq" id="WP_190448960.1">
    <property type="nucleotide sequence ID" value="NZ_JAMPLM010000009.1"/>
</dbReference>
<dbReference type="EMBL" id="JAMPLM010000009">
    <property type="protein sequence ID" value="MEP1059200.1"/>
    <property type="molecule type" value="Genomic_DNA"/>
</dbReference>
<evidence type="ECO:0000313" key="9">
    <source>
        <dbReference type="Proteomes" id="UP001476950"/>
    </source>
</evidence>
<dbReference type="CDD" id="cd16913">
    <property type="entry name" value="YkuD_like"/>
    <property type="match status" value="1"/>
</dbReference>
<dbReference type="Gene3D" id="2.40.440.10">
    <property type="entry name" value="L,D-transpeptidase catalytic domain-like"/>
    <property type="match status" value="1"/>
</dbReference>
<evidence type="ECO:0000256" key="5">
    <source>
        <dbReference type="ARBA" id="ARBA00023316"/>
    </source>
</evidence>
<evidence type="ECO:0000256" key="2">
    <source>
        <dbReference type="ARBA" id="ARBA00022679"/>
    </source>
</evidence>
<dbReference type="Pfam" id="PF03734">
    <property type="entry name" value="YkuD"/>
    <property type="match status" value="1"/>
</dbReference>
<evidence type="ECO:0000259" key="7">
    <source>
        <dbReference type="PROSITE" id="PS52029"/>
    </source>
</evidence>
<evidence type="ECO:0000256" key="4">
    <source>
        <dbReference type="ARBA" id="ARBA00022984"/>
    </source>
</evidence>
<evidence type="ECO:0000256" key="3">
    <source>
        <dbReference type="ARBA" id="ARBA00022960"/>
    </source>
</evidence>
<dbReference type="InterPro" id="IPR050979">
    <property type="entry name" value="LD-transpeptidase"/>
</dbReference>
<dbReference type="Proteomes" id="UP001476950">
    <property type="component" value="Unassembled WGS sequence"/>
</dbReference>
<comment type="pathway">
    <text evidence="1 6">Cell wall biogenesis; peptidoglycan biosynthesis.</text>
</comment>
<dbReference type="PANTHER" id="PTHR30582:SF2">
    <property type="entry name" value="L,D-TRANSPEPTIDASE YCIB-RELATED"/>
    <property type="match status" value="1"/>
</dbReference>
<dbReference type="SUPFAM" id="SSF141523">
    <property type="entry name" value="L,D-transpeptidase catalytic domain-like"/>
    <property type="match status" value="1"/>
</dbReference>
<feature type="active site" description="Proton donor/acceptor" evidence="6">
    <location>
        <position position="130"/>
    </location>
</feature>
<feature type="active site" description="Nucleophile" evidence="6">
    <location>
        <position position="146"/>
    </location>
</feature>
<evidence type="ECO:0000256" key="1">
    <source>
        <dbReference type="ARBA" id="ARBA00004752"/>
    </source>
</evidence>
<keyword evidence="3 6" id="KW-0133">Cell shape</keyword>
<evidence type="ECO:0000256" key="6">
    <source>
        <dbReference type="PROSITE-ProRule" id="PRU01373"/>
    </source>
</evidence>
<feature type="domain" description="L,D-TPase catalytic" evidence="7">
    <location>
        <begin position="57"/>
        <end position="170"/>
    </location>
</feature>
<comment type="caution">
    <text evidence="8">The sequence shown here is derived from an EMBL/GenBank/DDBJ whole genome shotgun (WGS) entry which is preliminary data.</text>
</comment>
<dbReference type="PROSITE" id="PS52029">
    <property type="entry name" value="LD_TPASE"/>
    <property type="match status" value="1"/>
</dbReference>
<reference evidence="8 9" key="1">
    <citation type="submission" date="2022-04" db="EMBL/GenBank/DDBJ databases">
        <title>Positive selection, recombination, and allopatry shape intraspecific diversity of widespread and dominant cyanobacteria.</title>
        <authorList>
            <person name="Wei J."/>
            <person name="Shu W."/>
            <person name="Hu C."/>
        </authorList>
    </citation>
    <scope>NUCLEOTIDE SEQUENCE [LARGE SCALE GENOMIC DNA]</scope>
    <source>
        <strain evidence="8 9">AS-A4</strain>
    </source>
</reference>
<protein>
    <submittedName>
        <fullName evidence="8">L,D-transpeptidase</fullName>
    </submittedName>
</protein>
<proteinExistence type="predicted"/>
<sequence length="171" mass="18955">MLPPRSFKQSLSLLVFIGTAILPVSAQAMPPVSAPMLIAQTNTIATSVRRLEQSKQRWIEVNLSSQRLIAREGKTPVYAILISTGKASTPTKTGVFAIQTRNRSARMRGADYDIADVPYTMYYDGNYAIHGAYWHHRFGTPVSHGCVNLAVDHAGWLFNWAKIGTPVVVRR</sequence>
<evidence type="ECO:0000313" key="8">
    <source>
        <dbReference type="EMBL" id="MEP1059200.1"/>
    </source>
</evidence>
<accession>A0ABV0KJ35</accession>
<dbReference type="InterPro" id="IPR005490">
    <property type="entry name" value="LD_TPept_cat_dom"/>
</dbReference>
<keyword evidence="4 6" id="KW-0573">Peptidoglycan synthesis</keyword>
<organism evidence="8 9">
    <name type="scientific">Stenomitos frigidus AS-A4</name>
    <dbReference type="NCBI Taxonomy" id="2933935"/>
    <lineage>
        <taxon>Bacteria</taxon>
        <taxon>Bacillati</taxon>
        <taxon>Cyanobacteriota</taxon>
        <taxon>Cyanophyceae</taxon>
        <taxon>Leptolyngbyales</taxon>
        <taxon>Leptolyngbyaceae</taxon>
        <taxon>Stenomitos</taxon>
    </lineage>
</organism>
<name>A0ABV0KJ35_9CYAN</name>
<dbReference type="PANTHER" id="PTHR30582">
    <property type="entry name" value="L,D-TRANSPEPTIDASE"/>
    <property type="match status" value="1"/>
</dbReference>
<keyword evidence="9" id="KW-1185">Reference proteome</keyword>
<keyword evidence="2" id="KW-0808">Transferase</keyword>
<gene>
    <name evidence="8" type="ORF">NDI38_12195</name>
</gene>
<dbReference type="InterPro" id="IPR038063">
    <property type="entry name" value="Transpep_catalytic_dom"/>
</dbReference>